<feature type="transmembrane region" description="Helical" evidence="1">
    <location>
        <begin position="17"/>
        <end position="37"/>
    </location>
</feature>
<name>A0A7C3C3Y7_9PROT</name>
<accession>A0A7C3C3Y7</accession>
<proteinExistence type="predicted"/>
<keyword evidence="1" id="KW-0472">Membrane</keyword>
<dbReference type="Proteomes" id="UP000886042">
    <property type="component" value="Unassembled WGS sequence"/>
</dbReference>
<protein>
    <submittedName>
        <fullName evidence="2">Uncharacterized protein</fullName>
    </submittedName>
</protein>
<reference evidence="2" key="1">
    <citation type="journal article" date="2020" name="mSystems">
        <title>Genome- and Community-Level Interaction Insights into Carbon Utilization and Element Cycling Functions of Hydrothermarchaeota in Hydrothermal Sediment.</title>
        <authorList>
            <person name="Zhou Z."/>
            <person name="Liu Y."/>
            <person name="Xu W."/>
            <person name="Pan J."/>
            <person name="Luo Z.H."/>
            <person name="Li M."/>
        </authorList>
    </citation>
    <scope>NUCLEOTIDE SEQUENCE [LARGE SCALE GENOMIC DNA]</scope>
    <source>
        <strain evidence="2">HyVt-489</strain>
    </source>
</reference>
<feature type="transmembrane region" description="Helical" evidence="1">
    <location>
        <begin position="98"/>
        <end position="116"/>
    </location>
</feature>
<keyword evidence="1" id="KW-0812">Transmembrane</keyword>
<evidence type="ECO:0000256" key="1">
    <source>
        <dbReference type="SAM" id="Phobius"/>
    </source>
</evidence>
<dbReference type="AlphaFoldDB" id="A0A7C3C3Y7"/>
<dbReference type="EMBL" id="DRMN01000392">
    <property type="protein sequence ID" value="HFB55467.1"/>
    <property type="molecule type" value="Genomic_DNA"/>
</dbReference>
<feature type="transmembrane region" description="Helical" evidence="1">
    <location>
        <begin position="44"/>
        <end position="62"/>
    </location>
</feature>
<keyword evidence="1" id="KW-1133">Transmembrane helix</keyword>
<comment type="caution">
    <text evidence="2">The sequence shown here is derived from an EMBL/GenBank/DDBJ whole genome shotgun (WGS) entry which is preliminary data.</text>
</comment>
<feature type="transmembrane region" description="Helical" evidence="1">
    <location>
        <begin position="68"/>
        <end position="86"/>
    </location>
</feature>
<evidence type="ECO:0000313" key="2">
    <source>
        <dbReference type="EMBL" id="HFB55467.1"/>
    </source>
</evidence>
<gene>
    <name evidence="2" type="ORF">ENJ46_06035</name>
</gene>
<sequence>MDAVANFMTEMKNGPAWVFYWVNFMGLLFMLSIPFSFKRVEARWIALATLVLAPVIMAIIYSKFGYQRILGLGHVLGWSPIMYYLWKRKDQWRVGETLSGKWIALTFAVMCISMVMDVSDVVRFMMGARG</sequence>
<organism evidence="2">
    <name type="scientific">Hellea balneolensis</name>
    <dbReference type="NCBI Taxonomy" id="287478"/>
    <lineage>
        <taxon>Bacteria</taxon>
        <taxon>Pseudomonadati</taxon>
        <taxon>Pseudomonadota</taxon>
        <taxon>Alphaproteobacteria</taxon>
        <taxon>Maricaulales</taxon>
        <taxon>Robiginitomaculaceae</taxon>
        <taxon>Hellea</taxon>
    </lineage>
</organism>